<dbReference type="AlphaFoldDB" id="A0A3P3WC49"/>
<reference evidence="1 2" key="1">
    <citation type="submission" date="2018-11" db="EMBL/GenBank/DDBJ databases">
        <title>Flavobacterium sp. nov., YIM 102701-2 draft genome.</title>
        <authorList>
            <person name="Li G."/>
            <person name="Jiang Y."/>
        </authorList>
    </citation>
    <scope>NUCLEOTIDE SEQUENCE [LARGE SCALE GENOMIC DNA]</scope>
    <source>
        <strain evidence="1 2">YIM 102701-2</strain>
    </source>
</reference>
<proteinExistence type="predicted"/>
<protein>
    <submittedName>
        <fullName evidence="1">Uncharacterized protein</fullName>
    </submittedName>
</protein>
<dbReference type="EMBL" id="RQVQ01000012">
    <property type="protein sequence ID" value="RRJ91199.1"/>
    <property type="molecule type" value="Genomic_DNA"/>
</dbReference>
<dbReference type="Proteomes" id="UP000275719">
    <property type="component" value="Unassembled WGS sequence"/>
</dbReference>
<gene>
    <name evidence="1" type="ORF">EG240_06755</name>
</gene>
<name>A0A3P3WC49_9FLAO</name>
<evidence type="ECO:0000313" key="2">
    <source>
        <dbReference type="Proteomes" id="UP000275719"/>
    </source>
</evidence>
<comment type="caution">
    <text evidence="1">The sequence shown here is derived from an EMBL/GenBank/DDBJ whole genome shotgun (WGS) entry which is preliminary data.</text>
</comment>
<accession>A0A3P3WC49</accession>
<sequence>MKEKDIKNLLLKAALLENKSDLELEVFELILDLCNDRNYKIENIIGNIEECTLCEQQKFIHLVALQDDSILDVVYEYHKTFSTTDFCKEDLKSKFELQLLENTFEISL</sequence>
<organism evidence="1 2">
    <name type="scientific">Paenimyroides tangerinum</name>
    <dbReference type="NCBI Taxonomy" id="2488728"/>
    <lineage>
        <taxon>Bacteria</taxon>
        <taxon>Pseudomonadati</taxon>
        <taxon>Bacteroidota</taxon>
        <taxon>Flavobacteriia</taxon>
        <taxon>Flavobacteriales</taxon>
        <taxon>Flavobacteriaceae</taxon>
        <taxon>Paenimyroides</taxon>
    </lineage>
</organism>
<keyword evidence="2" id="KW-1185">Reference proteome</keyword>
<evidence type="ECO:0000313" key="1">
    <source>
        <dbReference type="EMBL" id="RRJ91199.1"/>
    </source>
</evidence>
<dbReference type="RefSeq" id="WP_125018639.1">
    <property type="nucleotide sequence ID" value="NZ_RQVQ01000012.1"/>
</dbReference>